<keyword evidence="4" id="KW-1133">Transmembrane helix</keyword>
<evidence type="ECO:0000256" key="4">
    <source>
        <dbReference type="SAM" id="Phobius"/>
    </source>
</evidence>
<proteinExistence type="inferred from homology"/>
<dbReference type="KEGG" id="gac:GACE_1138"/>
<dbReference type="PANTHER" id="PTHR43179">
    <property type="entry name" value="RHAMNOSYLTRANSFERASE WBBL"/>
    <property type="match status" value="1"/>
</dbReference>
<reference evidence="6 7" key="1">
    <citation type="journal article" date="2015" name="Appl. Environ. Microbiol.">
        <title>The Geoglobus acetivorans genome: Fe(III) reduction, acetate utilization, autotrophic growth, and degradation of aromatic compounds in a hyperthermophilic archaeon.</title>
        <authorList>
            <person name="Mardanov A.V."/>
            <person name="Slododkina G.B."/>
            <person name="Slobodkin A.I."/>
            <person name="Beletsky A.V."/>
            <person name="Gavrilov S.N."/>
            <person name="Kublanov I.V."/>
            <person name="Bonch-Osmolovskaya E.A."/>
            <person name="Skryabin K.G."/>
            <person name="Ravin N.V."/>
        </authorList>
    </citation>
    <scope>NUCLEOTIDE SEQUENCE [LARGE SCALE GENOMIC DNA]</scope>
    <source>
        <strain evidence="6 7">SBH6</strain>
    </source>
</reference>
<keyword evidence="4" id="KW-0472">Membrane</keyword>
<feature type="transmembrane region" description="Helical" evidence="4">
    <location>
        <begin position="299"/>
        <end position="321"/>
    </location>
</feature>
<dbReference type="RefSeq" id="WP_048091865.1">
    <property type="nucleotide sequence ID" value="NZ_CP009552.1"/>
</dbReference>
<dbReference type="Pfam" id="PF13641">
    <property type="entry name" value="Glyco_tranf_2_3"/>
    <property type="match status" value="1"/>
</dbReference>
<accession>A0A0A7GGV7</accession>
<dbReference type="AlphaFoldDB" id="A0A0A7GGV7"/>
<dbReference type="InterPro" id="IPR001173">
    <property type="entry name" value="Glyco_trans_2-like"/>
</dbReference>
<dbReference type="Pfam" id="PF00535">
    <property type="entry name" value="Glycos_transf_2"/>
    <property type="match status" value="1"/>
</dbReference>
<dbReference type="GeneID" id="24797721"/>
<comment type="similarity">
    <text evidence="1">Belongs to the glycosyltransferase 2 family.</text>
</comment>
<dbReference type="SUPFAM" id="SSF53448">
    <property type="entry name" value="Nucleotide-diphospho-sugar transferases"/>
    <property type="match status" value="1"/>
</dbReference>
<dbReference type="PANTHER" id="PTHR43179:SF12">
    <property type="entry name" value="GALACTOFURANOSYLTRANSFERASE GLFT2"/>
    <property type="match status" value="1"/>
</dbReference>
<dbReference type="HOGENOM" id="CLU_023845_4_1_2"/>
<keyword evidence="3 6" id="KW-0808">Transferase</keyword>
<evidence type="ECO:0000313" key="7">
    <source>
        <dbReference type="Proteomes" id="UP000030624"/>
    </source>
</evidence>
<evidence type="ECO:0000256" key="2">
    <source>
        <dbReference type="ARBA" id="ARBA00022676"/>
    </source>
</evidence>
<organism evidence="6 7">
    <name type="scientific">Geoglobus acetivorans</name>
    <dbReference type="NCBI Taxonomy" id="565033"/>
    <lineage>
        <taxon>Archaea</taxon>
        <taxon>Methanobacteriati</taxon>
        <taxon>Methanobacteriota</taxon>
        <taxon>Archaeoglobi</taxon>
        <taxon>Archaeoglobales</taxon>
        <taxon>Archaeoglobaceae</taxon>
        <taxon>Geoglobus</taxon>
    </lineage>
</organism>
<gene>
    <name evidence="6" type="ORF">GACE_1138</name>
</gene>
<evidence type="ECO:0000256" key="3">
    <source>
        <dbReference type="ARBA" id="ARBA00022679"/>
    </source>
</evidence>
<evidence type="ECO:0000259" key="5">
    <source>
        <dbReference type="Pfam" id="PF00535"/>
    </source>
</evidence>
<dbReference type="STRING" id="565033.GACE_1138"/>
<dbReference type="Gene3D" id="3.90.550.10">
    <property type="entry name" value="Spore Coat Polysaccharide Biosynthesis Protein SpsA, Chain A"/>
    <property type="match status" value="1"/>
</dbReference>
<dbReference type="GO" id="GO:0016757">
    <property type="term" value="F:glycosyltransferase activity"/>
    <property type="evidence" value="ECO:0007669"/>
    <property type="project" value="UniProtKB-KW"/>
</dbReference>
<dbReference type="InterPro" id="IPR029044">
    <property type="entry name" value="Nucleotide-diphossugar_trans"/>
</dbReference>
<sequence>MNHPRVSIIILNWNGWKDTVECLESLYRIDYPNYDVIVVDNGSEDDSVQKIREYAEGKIEVSSKFFEYSPGNKPIRVFEISEEEAREGKFNRPVYEKYDVDRRMILIRNNNNYGFAGGNNVGIKFALSVFDSDYVLLLNNDTVVDPGFLRELVKVADSDGKIGIAGPKVYYYENPSMIESMGGKINLYTISTSLIGNKEIDAGQHNKIIDVDWVSGCCLLFKKSVIYTIGLLNPAYFLYFEETDFCFRAKKKTRLVAVPESRIWHKSASTTTRFTGLGRYYTTRNRIKFARKNLNSIKLSIFMTYFILIFFPAVLAWLTIIRKDRVLIMVFLKSIKDGIFDIDDFAYLLNTK</sequence>
<feature type="domain" description="Glycosyltransferase 2-like" evidence="5">
    <location>
        <begin position="7"/>
        <end position="60"/>
    </location>
</feature>
<keyword evidence="4" id="KW-0812">Transmembrane</keyword>
<dbReference type="Proteomes" id="UP000030624">
    <property type="component" value="Chromosome"/>
</dbReference>
<protein>
    <submittedName>
        <fullName evidence="6">Glycosyl transferase family 2</fullName>
    </submittedName>
</protein>
<evidence type="ECO:0000313" key="6">
    <source>
        <dbReference type="EMBL" id="AIY90182.1"/>
    </source>
</evidence>
<keyword evidence="2" id="KW-0328">Glycosyltransferase</keyword>
<name>A0A0A7GGV7_GEOAI</name>
<evidence type="ECO:0000256" key="1">
    <source>
        <dbReference type="ARBA" id="ARBA00006739"/>
    </source>
</evidence>
<dbReference type="eggNOG" id="arCOG01383">
    <property type="taxonomic scope" value="Archaea"/>
</dbReference>
<dbReference type="EMBL" id="CP009552">
    <property type="protein sequence ID" value="AIY90182.1"/>
    <property type="molecule type" value="Genomic_DNA"/>
</dbReference>
<dbReference type="CDD" id="cd04186">
    <property type="entry name" value="GT_2_like_c"/>
    <property type="match status" value="1"/>
</dbReference>